<sequence>MFDATHEILNDGRVHKYTVTQNGQPIPYSEVLNLWQYESNFRSFFISLLSKSPFSAYRWETPSITKDTSKRQFEFVLLNSPGLARNPDKRTFSDYFRTDNLNNGIVVFENLGKDAILVAPSPRDSEPSWGGTAFSAYSHLAAFIRGAPDGQKQALWRIVGQTVQQKISDHPLWVSTAGGGVAWLHVRLDSRPKYYGYKMYSLSDRV</sequence>
<dbReference type="EMBL" id="RCBY01000169">
    <property type="protein sequence ID" value="RQH31162.1"/>
    <property type="molecule type" value="Genomic_DNA"/>
</dbReference>
<reference evidence="1 2" key="1">
    <citation type="journal article" date="2018" name="ACS Chem. Biol.">
        <title>Ketoreductase domain dysfunction expands chemodiversity: malyngamide biosynthesis in the cyanobacterium Okeania hirsuta.</title>
        <authorList>
            <person name="Moss N.A."/>
            <person name="Leao T."/>
            <person name="Rankin M."/>
            <person name="McCullough T.M."/>
            <person name="Qu P."/>
            <person name="Korobeynikov A."/>
            <person name="Smith J.L."/>
            <person name="Gerwick L."/>
            <person name="Gerwick W.H."/>
        </authorList>
    </citation>
    <scope>NUCLEOTIDE SEQUENCE [LARGE SCALE GENOMIC DNA]</scope>
    <source>
        <strain evidence="1 2">PAB10Feb10-1</strain>
    </source>
</reference>
<dbReference type="RefSeq" id="WP_124143546.1">
    <property type="nucleotide sequence ID" value="NZ_CAWOKI010000352.1"/>
</dbReference>
<protein>
    <submittedName>
        <fullName evidence="1">Uncharacterized protein</fullName>
    </submittedName>
</protein>
<keyword evidence="2" id="KW-1185">Reference proteome</keyword>
<proteinExistence type="predicted"/>
<dbReference type="AlphaFoldDB" id="A0A3N6Q1I1"/>
<dbReference type="Proteomes" id="UP000269154">
    <property type="component" value="Unassembled WGS sequence"/>
</dbReference>
<dbReference type="Pfam" id="PF22086">
    <property type="entry name" value="DUF6940"/>
    <property type="match status" value="1"/>
</dbReference>
<comment type="caution">
    <text evidence="1">The sequence shown here is derived from an EMBL/GenBank/DDBJ whole genome shotgun (WGS) entry which is preliminary data.</text>
</comment>
<evidence type="ECO:0000313" key="2">
    <source>
        <dbReference type="Proteomes" id="UP000269154"/>
    </source>
</evidence>
<evidence type="ECO:0000313" key="1">
    <source>
        <dbReference type="EMBL" id="RQH31162.1"/>
    </source>
</evidence>
<dbReference type="InterPro" id="IPR054220">
    <property type="entry name" value="DUF6940"/>
</dbReference>
<accession>A0A3N6Q1I1</accession>
<gene>
    <name evidence="1" type="ORF">D5R40_23380</name>
</gene>
<dbReference type="OrthoDB" id="980262at2"/>
<name>A0A3N6Q1I1_9CYAN</name>
<organism evidence="1 2">
    <name type="scientific">Okeania hirsuta</name>
    <dbReference type="NCBI Taxonomy" id="1458930"/>
    <lineage>
        <taxon>Bacteria</taxon>
        <taxon>Bacillati</taxon>
        <taxon>Cyanobacteriota</taxon>
        <taxon>Cyanophyceae</taxon>
        <taxon>Oscillatoriophycideae</taxon>
        <taxon>Oscillatoriales</taxon>
        <taxon>Microcoleaceae</taxon>
        <taxon>Okeania</taxon>
    </lineage>
</organism>